<evidence type="ECO:0000256" key="8">
    <source>
        <dbReference type="ARBA" id="ARBA00023053"/>
    </source>
</evidence>
<comment type="subcellular location">
    <subcellularLocation>
        <location evidence="1">Cell membrane</location>
        <topology evidence="1">Multi-pass membrane protein</topology>
    </subcellularLocation>
</comment>
<evidence type="ECO:0000256" key="4">
    <source>
        <dbReference type="ARBA" id="ARBA00022449"/>
    </source>
</evidence>
<evidence type="ECO:0000256" key="11">
    <source>
        <dbReference type="ARBA" id="ARBA00023201"/>
    </source>
</evidence>
<dbReference type="InterPro" id="IPR018422">
    <property type="entry name" value="Cation/H_exchanger_CPA1"/>
</dbReference>
<evidence type="ECO:0000313" key="14">
    <source>
        <dbReference type="EMBL" id="MDN5204043.1"/>
    </source>
</evidence>
<gene>
    <name evidence="14" type="ORF">QQ008_21810</name>
</gene>
<keyword evidence="5" id="KW-1003">Cell membrane</keyword>
<evidence type="ECO:0000256" key="10">
    <source>
        <dbReference type="ARBA" id="ARBA00023136"/>
    </source>
</evidence>
<evidence type="ECO:0000256" key="2">
    <source>
        <dbReference type="ARBA" id="ARBA00007367"/>
    </source>
</evidence>
<evidence type="ECO:0000256" key="6">
    <source>
        <dbReference type="ARBA" id="ARBA00022692"/>
    </source>
</evidence>
<keyword evidence="15" id="KW-1185">Reference proteome</keyword>
<feature type="transmembrane region" description="Helical" evidence="12">
    <location>
        <begin position="290"/>
        <end position="310"/>
    </location>
</feature>
<feature type="transmembrane region" description="Helical" evidence="12">
    <location>
        <begin position="316"/>
        <end position="341"/>
    </location>
</feature>
<feature type="transmembrane region" description="Helical" evidence="12">
    <location>
        <begin position="381"/>
        <end position="401"/>
    </location>
</feature>
<keyword evidence="8" id="KW-0915">Sodium</keyword>
<feature type="transmembrane region" description="Helical" evidence="12">
    <location>
        <begin position="353"/>
        <end position="375"/>
    </location>
</feature>
<evidence type="ECO:0000256" key="1">
    <source>
        <dbReference type="ARBA" id="ARBA00004651"/>
    </source>
</evidence>
<name>A0ABT8KUJ0_9BACT</name>
<evidence type="ECO:0000313" key="15">
    <source>
        <dbReference type="Proteomes" id="UP001172082"/>
    </source>
</evidence>
<dbReference type="PANTHER" id="PTHR10110">
    <property type="entry name" value="SODIUM/HYDROGEN EXCHANGER"/>
    <property type="match status" value="1"/>
</dbReference>
<keyword evidence="3" id="KW-0813">Transport</keyword>
<keyword evidence="9" id="KW-0406">Ion transport</keyword>
<evidence type="ECO:0000259" key="13">
    <source>
        <dbReference type="Pfam" id="PF00999"/>
    </source>
</evidence>
<dbReference type="Gene3D" id="6.10.140.1330">
    <property type="match status" value="1"/>
</dbReference>
<keyword evidence="10 12" id="KW-0472">Membrane</keyword>
<evidence type="ECO:0000256" key="7">
    <source>
        <dbReference type="ARBA" id="ARBA00022989"/>
    </source>
</evidence>
<comment type="caution">
    <text evidence="14">The sequence shown here is derived from an EMBL/GenBank/DDBJ whole genome shotgun (WGS) entry which is preliminary data.</text>
</comment>
<dbReference type="Proteomes" id="UP001172082">
    <property type="component" value="Unassembled WGS sequence"/>
</dbReference>
<keyword evidence="11" id="KW-0739">Sodium transport</keyword>
<keyword evidence="7 12" id="KW-1133">Transmembrane helix</keyword>
<proteinExistence type="inferred from homology"/>
<evidence type="ECO:0000256" key="9">
    <source>
        <dbReference type="ARBA" id="ARBA00023065"/>
    </source>
</evidence>
<feature type="transmembrane region" description="Helical" evidence="12">
    <location>
        <begin position="198"/>
        <end position="224"/>
    </location>
</feature>
<feature type="transmembrane region" description="Helical" evidence="12">
    <location>
        <begin position="169"/>
        <end position="186"/>
    </location>
</feature>
<keyword evidence="6 12" id="KW-0812">Transmembrane</keyword>
<dbReference type="PANTHER" id="PTHR10110:SF195">
    <property type="entry name" value="NA(+)_H(+) ANTIPORTER NHAS2"/>
    <property type="match status" value="1"/>
</dbReference>
<accession>A0ABT8KUJ0</accession>
<feature type="transmembrane region" description="Helical" evidence="12">
    <location>
        <begin position="26"/>
        <end position="45"/>
    </location>
</feature>
<feature type="transmembrane region" description="Helical" evidence="12">
    <location>
        <begin position="236"/>
        <end position="269"/>
    </location>
</feature>
<organism evidence="14 15">
    <name type="scientific">Splendidivirga corallicola</name>
    <dbReference type="NCBI Taxonomy" id="3051826"/>
    <lineage>
        <taxon>Bacteria</taxon>
        <taxon>Pseudomonadati</taxon>
        <taxon>Bacteroidota</taxon>
        <taxon>Cytophagia</taxon>
        <taxon>Cytophagales</taxon>
        <taxon>Splendidivirgaceae</taxon>
        <taxon>Splendidivirga</taxon>
    </lineage>
</organism>
<dbReference type="RefSeq" id="WP_346754067.1">
    <property type="nucleotide sequence ID" value="NZ_JAUJEA010000009.1"/>
</dbReference>
<sequence length="415" mass="44914">MFQSFTIIVAFAALFSYINHRLLKLPVTIGILILSLILSAGFASLREFSPYLFQQACQVVDNINFREILMDVMLSFLLFAGAAHVNLKALKKERLAVFLFATLGVLISTGIVGVLTYFVLGAIGIHISFVHCLLFGALISPTDPVAVLAILKGANVNKSLELKISGESLFNDGVGVVIFLSILMVAEQGVEHFSFGEILHLLGFEAIGGLIYGTVLGFLGYYLLRTIDDAPKIEVLITLAIAMGGYSLATLIHVSGPLAMVVAGLIIGNRIRSDEFSDSSRAHVDMFWEMLDDMLNAILFVLIGLEMLTLSFDSNYFIGGLLAIVIILIARFISVGLPFSLMKSKEGSPLKTITVLTWGGLRGGISVALALSLPLSMPREVIVFITYVVVVFSILLQGLTIGKLVKKMKFSGSNI</sequence>
<dbReference type="InterPro" id="IPR006153">
    <property type="entry name" value="Cation/H_exchanger_TM"/>
</dbReference>
<dbReference type="EMBL" id="JAUJEA010000009">
    <property type="protein sequence ID" value="MDN5204043.1"/>
    <property type="molecule type" value="Genomic_DNA"/>
</dbReference>
<evidence type="ECO:0000256" key="3">
    <source>
        <dbReference type="ARBA" id="ARBA00022448"/>
    </source>
</evidence>
<keyword evidence="4" id="KW-0050">Antiport</keyword>
<feature type="domain" description="Cation/H+ exchanger transmembrane" evidence="13">
    <location>
        <begin position="12"/>
        <end position="407"/>
    </location>
</feature>
<feature type="transmembrane region" description="Helical" evidence="12">
    <location>
        <begin position="68"/>
        <end position="85"/>
    </location>
</feature>
<protein>
    <submittedName>
        <fullName evidence="14">Sodium:proton antiporter</fullName>
    </submittedName>
</protein>
<feature type="transmembrane region" description="Helical" evidence="12">
    <location>
        <begin position="97"/>
        <end position="120"/>
    </location>
</feature>
<feature type="transmembrane region" description="Helical" evidence="12">
    <location>
        <begin position="127"/>
        <end position="149"/>
    </location>
</feature>
<dbReference type="Pfam" id="PF00999">
    <property type="entry name" value="Na_H_Exchanger"/>
    <property type="match status" value="1"/>
</dbReference>
<evidence type="ECO:0000256" key="5">
    <source>
        <dbReference type="ARBA" id="ARBA00022475"/>
    </source>
</evidence>
<evidence type="ECO:0000256" key="12">
    <source>
        <dbReference type="SAM" id="Phobius"/>
    </source>
</evidence>
<comment type="similarity">
    <text evidence="2">Belongs to the monovalent cation:proton antiporter 1 (CPA1) transporter (TC 2.A.36) family.</text>
</comment>
<reference evidence="14" key="1">
    <citation type="submission" date="2023-06" db="EMBL/GenBank/DDBJ databases">
        <title>Genomic of Parafulvivirga corallium.</title>
        <authorList>
            <person name="Wang G."/>
        </authorList>
    </citation>
    <scope>NUCLEOTIDE SEQUENCE</scope>
    <source>
        <strain evidence="14">BMA10</strain>
    </source>
</reference>